<proteinExistence type="predicted"/>
<name>A0A811R1B3_9POAL</name>
<dbReference type="Proteomes" id="UP000604825">
    <property type="component" value="Unassembled WGS sequence"/>
</dbReference>
<evidence type="ECO:0000313" key="1">
    <source>
        <dbReference type="EMBL" id="CAD6263080.1"/>
    </source>
</evidence>
<dbReference type="AlphaFoldDB" id="A0A811R1B3"/>
<evidence type="ECO:0000313" key="2">
    <source>
        <dbReference type="Proteomes" id="UP000604825"/>
    </source>
</evidence>
<dbReference type="EMBL" id="CAJGYO010000012">
    <property type="protein sequence ID" value="CAD6263080.1"/>
    <property type="molecule type" value="Genomic_DNA"/>
</dbReference>
<accession>A0A811R1B3</accession>
<reference evidence="1" key="1">
    <citation type="submission" date="2020-10" db="EMBL/GenBank/DDBJ databases">
        <authorList>
            <person name="Han B."/>
            <person name="Lu T."/>
            <person name="Zhao Q."/>
            <person name="Huang X."/>
            <person name="Zhao Y."/>
        </authorList>
    </citation>
    <scope>NUCLEOTIDE SEQUENCE</scope>
</reference>
<keyword evidence="2" id="KW-1185">Reference proteome</keyword>
<comment type="caution">
    <text evidence="1">The sequence shown here is derived from an EMBL/GenBank/DDBJ whole genome shotgun (WGS) entry which is preliminary data.</text>
</comment>
<organism evidence="1 2">
    <name type="scientific">Miscanthus lutarioriparius</name>
    <dbReference type="NCBI Taxonomy" id="422564"/>
    <lineage>
        <taxon>Eukaryota</taxon>
        <taxon>Viridiplantae</taxon>
        <taxon>Streptophyta</taxon>
        <taxon>Embryophyta</taxon>
        <taxon>Tracheophyta</taxon>
        <taxon>Spermatophyta</taxon>
        <taxon>Magnoliopsida</taxon>
        <taxon>Liliopsida</taxon>
        <taxon>Poales</taxon>
        <taxon>Poaceae</taxon>
        <taxon>PACMAD clade</taxon>
        <taxon>Panicoideae</taxon>
        <taxon>Andropogonodae</taxon>
        <taxon>Andropogoneae</taxon>
        <taxon>Saccharinae</taxon>
        <taxon>Miscanthus</taxon>
    </lineage>
</organism>
<protein>
    <submittedName>
        <fullName evidence="1">Uncharacterized protein</fullName>
    </submittedName>
</protein>
<sequence>MLLPLITMQPLRALITPRHLRTHRVLGVMATMVLTMHRRQVIMVIVSTTHQHQCQVIMVTTVTTHQHRRQVIIAITHQHRRQVIKSIVPQHRDMPTTNQLRLRNYIILAITLQCPLLFMVARPVRAPTSL</sequence>
<gene>
    <name evidence="1" type="ORF">NCGR_LOCUS46401</name>
</gene>